<evidence type="ECO:0000256" key="2">
    <source>
        <dbReference type="ARBA" id="ARBA00023043"/>
    </source>
</evidence>
<dbReference type="InterPro" id="IPR002110">
    <property type="entry name" value="Ankyrin_rpt"/>
</dbReference>
<dbReference type="Pfam" id="PF20720">
    <property type="entry name" value="nSTAND3"/>
    <property type="match status" value="1"/>
</dbReference>
<evidence type="ECO:0000313" key="6">
    <source>
        <dbReference type="Proteomes" id="UP000596742"/>
    </source>
</evidence>
<keyword evidence="2 3" id="KW-0040">ANK repeat</keyword>
<comment type="caution">
    <text evidence="5">The sequence shown here is derived from an EMBL/GenBank/DDBJ whole genome shotgun (WGS) entry which is preliminary data.</text>
</comment>
<dbReference type="EMBL" id="UYJE01008497">
    <property type="protein sequence ID" value="VDI64333.1"/>
    <property type="molecule type" value="Genomic_DNA"/>
</dbReference>
<feature type="repeat" description="ANK" evidence="3">
    <location>
        <begin position="691"/>
        <end position="723"/>
    </location>
</feature>
<evidence type="ECO:0000256" key="3">
    <source>
        <dbReference type="PROSITE-ProRule" id="PRU00023"/>
    </source>
</evidence>
<dbReference type="SUPFAM" id="SSF48403">
    <property type="entry name" value="Ankyrin repeat"/>
    <property type="match status" value="1"/>
</dbReference>
<proteinExistence type="predicted"/>
<dbReference type="OrthoDB" id="6122161at2759"/>
<name>A0A8B6GIA9_MYTGA</name>
<dbReference type="Proteomes" id="UP000596742">
    <property type="component" value="Unassembled WGS sequence"/>
</dbReference>
<dbReference type="Pfam" id="PF12796">
    <property type="entry name" value="Ank_2"/>
    <property type="match status" value="3"/>
</dbReference>
<feature type="repeat" description="ANK" evidence="3">
    <location>
        <begin position="589"/>
        <end position="621"/>
    </location>
</feature>
<sequence length="745" mass="84261">MILFSKSIFLEKIIRQTSQSSVKESKQKKFDKTIVEVWEKRDIIYYETSVFPIVLDGIEKHHCVTLIGASGDGKSVTAIHAALKYRHKTPPYDVLVIDGSNELLDSINVERHQFIVIDDPLGKQCLNEPSLVEWVQLSRKLRDCLHIGRIKIIATIRKPLFEKHKTRIHETIFDTHVIDLSSEENRLSTQDRTEILENNIKFTGKKLDDQIKETIANDAYYPGFPLFCHFLSSNPKLVCHIKVDLCMVLIKYLKEFMISEPYHYCCLVLAFMFENVFDVNDFTFCDDIELPDSDMVDTKKIMNILKSCNIKIEDENCISKLKSGFEALSGAYFINNRPVYKILHDSITSALAHNYGIDNILMLLEYSGSSIIREYVRTKPDTSEVDNVQIIVQPKYQGKLAKRFIRELKMGDFGNVFLNPCFTDTSFQEKFLKALMAINTPELLEMMSIAPETANIQLKEIREYTKFALDDAILKSTPIHWLCRIGLHKILKEVLLKTDNQLQFLNNLPGHTTPLHFAAGYGHIEIVKYLINLGVDINLKAQLILKTDENIGEYYSGFPPLLYAARQNYPEVVEYMLQHGADPNLVRDHGGSPMLLAADRGHTEVINHLLKYNGDPNLCCDHGTTPIILAAQDGHLETVIALIKGGADVNKQKTEIEGKTSALLAASKRGHILCVESLVENSAIIDLCDTEGSTPLLVAVQNQRYDTAKYLYENGGNINATNIKGESPKQLATSLNLDIFSNEGT</sequence>
<dbReference type="PANTHER" id="PTHR24126">
    <property type="entry name" value="ANKYRIN REPEAT, PH AND SEC7 DOMAIN CONTAINING PROTEIN SECG-RELATED"/>
    <property type="match status" value="1"/>
</dbReference>
<keyword evidence="1" id="KW-0677">Repeat</keyword>
<feature type="repeat" description="ANK" evidence="3">
    <location>
        <begin position="556"/>
        <end position="588"/>
    </location>
</feature>
<evidence type="ECO:0000259" key="4">
    <source>
        <dbReference type="Pfam" id="PF20720"/>
    </source>
</evidence>
<reference evidence="5" key="1">
    <citation type="submission" date="2018-11" db="EMBL/GenBank/DDBJ databases">
        <authorList>
            <person name="Alioto T."/>
            <person name="Alioto T."/>
        </authorList>
    </citation>
    <scope>NUCLEOTIDE SEQUENCE</scope>
</reference>
<keyword evidence="6" id="KW-1185">Reference proteome</keyword>
<feature type="repeat" description="ANK" evidence="3">
    <location>
        <begin position="622"/>
        <end position="654"/>
    </location>
</feature>
<dbReference type="InterPro" id="IPR049050">
    <property type="entry name" value="nSTAND3"/>
</dbReference>
<dbReference type="SUPFAM" id="SSF52540">
    <property type="entry name" value="P-loop containing nucleoside triphosphate hydrolases"/>
    <property type="match status" value="1"/>
</dbReference>
<dbReference type="PRINTS" id="PR01415">
    <property type="entry name" value="ANKYRIN"/>
</dbReference>
<organism evidence="5 6">
    <name type="scientific">Mytilus galloprovincialis</name>
    <name type="common">Mediterranean mussel</name>
    <dbReference type="NCBI Taxonomy" id="29158"/>
    <lineage>
        <taxon>Eukaryota</taxon>
        <taxon>Metazoa</taxon>
        <taxon>Spiralia</taxon>
        <taxon>Lophotrochozoa</taxon>
        <taxon>Mollusca</taxon>
        <taxon>Bivalvia</taxon>
        <taxon>Autobranchia</taxon>
        <taxon>Pteriomorphia</taxon>
        <taxon>Mytilida</taxon>
        <taxon>Mytiloidea</taxon>
        <taxon>Mytilidae</taxon>
        <taxon>Mytilinae</taxon>
        <taxon>Mytilus</taxon>
    </lineage>
</organism>
<feature type="repeat" description="ANK" evidence="3">
    <location>
        <begin position="510"/>
        <end position="542"/>
    </location>
</feature>
<protein>
    <recommendedName>
        <fullName evidence="4">Novel STAND NTPase 3 domain-containing protein</fullName>
    </recommendedName>
</protein>
<feature type="domain" description="Novel STAND NTPase 3" evidence="4">
    <location>
        <begin position="45"/>
        <end position="202"/>
    </location>
</feature>
<dbReference type="Gene3D" id="1.25.40.20">
    <property type="entry name" value="Ankyrin repeat-containing domain"/>
    <property type="match status" value="2"/>
</dbReference>
<dbReference type="SMART" id="SM00248">
    <property type="entry name" value="ANK"/>
    <property type="match status" value="7"/>
</dbReference>
<gene>
    <name evidence="5" type="ORF">MGAL_10B086108</name>
</gene>
<dbReference type="PROSITE" id="PS50297">
    <property type="entry name" value="ANK_REP_REGION"/>
    <property type="match status" value="5"/>
</dbReference>
<dbReference type="AlphaFoldDB" id="A0A8B6GIA9"/>
<accession>A0A8B6GIA9</accession>
<dbReference type="InterPro" id="IPR036770">
    <property type="entry name" value="Ankyrin_rpt-contain_sf"/>
</dbReference>
<evidence type="ECO:0000313" key="5">
    <source>
        <dbReference type="EMBL" id="VDI64333.1"/>
    </source>
</evidence>
<dbReference type="PANTHER" id="PTHR24126:SF14">
    <property type="entry name" value="ANK_REP_REGION DOMAIN-CONTAINING PROTEIN"/>
    <property type="match status" value="1"/>
</dbReference>
<dbReference type="PROSITE" id="PS50088">
    <property type="entry name" value="ANK_REPEAT"/>
    <property type="match status" value="5"/>
</dbReference>
<dbReference type="InterPro" id="IPR027417">
    <property type="entry name" value="P-loop_NTPase"/>
</dbReference>
<evidence type="ECO:0000256" key="1">
    <source>
        <dbReference type="ARBA" id="ARBA00022737"/>
    </source>
</evidence>